<sequence length="383" mass="43082">MKKRYSLLGTLAVLFLIGCEDNVRDITGGNNSQVPTNPTAEVNPVDITNDGFDFMEKMQGHWVGTNKVIADEYDWFGWDYRAISPSHIHGIHEGGTLGNLFTSFFVTNYKGQRTIMARNGGLLNGIYRTSYFVMDKVENRNSEGKYYRLVDAVGGDAIMYMELRFKNDSLYFNSYTSNLGNRLPTRHMTFKGKKMHFELAQEAANATNYPQNTIDTGLDFKDGFNTEYLYVDQGEDAPKSATFLASQTSNDVYELAPQSGDPYIISDHPRLGTLTVNINRNNTISNDNLLVYLSKDPLTDSDGYFTQTSEAYDTLLHFPSLENNEDTFLFTYLHPGTYYLTVIADKNNDGGPSEGDIVSISKEIIITPLENKTENVTNIDVQN</sequence>
<dbReference type="RefSeq" id="WP_348712378.1">
    <property type="nucleotide sequence ID" value="NZ_CAXIXY010000004.1"/>
</dbReference>
<comment type="caution">
    <text evidence="1">The sequence shown here is derived from an EMBL/GenBank/DDBJ whole genome shotgun (WGS) entry which is preliminary data.</text>
</comment>
<name>A0ABM9P1P9_9FLAO</name>
<dbReference type="Proteomes" id="UP001497416">
    <property type="component" value="Unassembled WGS sequence"/>
</dbReference>
<evidence type="ECO:0000313" key="1">
    <source>
        <dbReference type="EMBL" id="CAL2087556.1"/>
    </source>
</evidence>
<protein>
    <submittedName>
        <fullName evidence="1">Uncharacterized protein</fullName>
    </submittedName>
</protein>
<gene>
    <name evidence="1" type="ORF">T190607A01A_20826</name>
</gene>
<evidence type="ECO:0000313" key="2">
    <source>
        <dbReference type="Proteomes" id="UP001497416"/>
    </source>
</evidence>
<proteinExistence type="predicted"/>
<reference evidence="1 2" key="1">
    <citation type="submission" date="2024-05" db="EMBL/GenBank/DDBJ databases">
        <authorList>
            <person name="Duchaud E."/>
        </authorList>
    </citation>
    <scope>NUCLEOTIDE SEQUENCE [LARGE SCALE GENOMIC DNA]</scope>
    <source>
        <strain evidence="1">Ena-SAMPLE-TAB-13-05-2024-13:56:06:370-140302</strain>
    </source>
</reference>
<dbReference type="PROSITE" id="PS51257">
    <property type="entry name" value="PROKAR_LIPOPROTEIN"/>
    <property type="match status" value="1"/>
</dbReference>
<organism evidence="1 2">
    <name type="scientific">Tenacibaculum platacis</name>
    <dbReference type="NCBI Taxonomy" id="3137852"/>
    <lineage>
        <taxon>Bacteria</taxon>
        <taxon>Pseudomonadati</taxon>
        <taxon>Bacteroidota</taxon>
        <taxon>Flavobacteriia</taxon>
        <taxon>Flavobacteriales</taxon>
        <taxon>Flavobacteriaceae</taxon>
        <taxon>Tenacibaculum</taxon>
    </lineage>
</organism>
<dbReference type="EMBL" id="CAXIXY010000004">
    <property type="protein sequence ID" value="CAL2087556.1"/>
    <property type="molecule type" value="Genomic_DNA"/>
</dbReference>
<keyword evidence="2" id="KW-1185">Reference proteome</keyword>
<accession>A0ABM9P1P9</accession>